<proteinExistence type="predicted"/>
<dbReference type="CDD" id="cd07067">
    <property type="entry name" value="HP_PGM_like"/>
    <property type="match status" value="1"/>
</dbReference>
<dbReference type="PANTHER" id="PTHR20935:SF1">
    <property type="entry name" value="SLL1549 PROTEIN"/>
    <property type="match status" value="1"/>
</dbReference>
<sequence>MTELILLRHAHADAAAPGQSDLDRSLSAEGEAEAEAAAQWLREQGFSPDRVLCSPAQRTRATCERVMRALGYADLRDSPQIYEATPGTLLDLVDAHRDVPRLMLVGHNPGLERLLALLTSGRSGDARGMPPASIAWLRFDGGQPLEPGAAELVRFWFP</sequence>
<keyword evidence="3" id="KW-1185">Reference proteome</keyword>
<organism evidence="2 3">
    <name type="scientific">Coralloluteibacterium thermophilum</name>
    <dbReference type="NCBI Taxonomy" id="2707049"/>
    <lineage>
        <taxon>Bacteria</taxon>
        <taxon>Pseudomonadati</taxon>
        <taxon>Pseudomonadota</taxon>
        <taxon>Gammaproteobacteria</taxon>
        <taxon>Lysobacterales</taxon>
        <taxon>Lysobacteraceae</taxon>
        <taxon>Coralloluteibacterium</taxon>
    </lineage>
</organism>
<keyword evidence="1" id="KW-0378">Hydrolase</keyword>
<gene>
    <name evidence="2" type="ORF">ACFO3Q_04660</name>
</gene>
<dbReference type="PANTHER" id="PTHR20935">
    <property type="entry name" value="PHOSPHOGLYCERATE MUTASE-RELATED"/>
    <property type="match status" value="1"/>
</dbReference>
<accession>A0ABV9NGG4</accession>
<name>A0ABV9NGG4_9GAMM</name>
<dbReference type="InterPro" id="IPR013078">
    <property type="entry name" value="His_Pase_superF_clade-1"/>
</dbReference>
<evidence type="ECO:0000313" key="3">
    <source>
        <dbReference type="Proteomes" id="UP001595892"/>
    </source>
</evidence>
<dbReference type="Pfam" id="PF00300">
    <property type="entry name" value="His_Phos_1"/>
    <property type="match status" value="1"/>
</dbReference>
<comment type="caution">
    <text evidence="2">The sequence shown here is derived from an EMBL/GenBank/DDBJ whole genome shotgun (WGS) entry which is preliminary data.</text>
</comment>
<dbReference type="InterPro" id="IPR029033">
    <property type="entry name" value="His_PPase_superfam"/>
</dbReference>
<dbReference type="Gene3D" id="3.40.50.1240">
    <property type="entry name" value="Phosphoglycerate mutase-like"/>
    <property type="match status" value="1"/>
</dbReference>
<dbReference type="SMART" id="SM00855">
    <property type="entry name" value="PGAM"/>
    <property type="match status" value="1"/>
</dbReference>
<dbReference type="RefSeq" id="WP_377003470.1">
    <property type="nucleotide sequence ID" value="NZ_JBHSGG010000011.1"/>
</dbReference>
<dbReference type="EMBL" id="JBHSGG010000011">
    <property type="protein sequence ID" value="MFC4727462.1"/>
    <property type="molecule type" value="Genomic_DNA"/>
</dbReference>
<dbReference type="SUPFAM" id="SSF53254">
    <property type="entry name" value="Phosphoglycerate mutase-like"/>
    <property type="match status" value="1"/>
</dbReference>
<dbReference type="InterPro" id="IPR051021">
    <property type="entry name" value="Mito_Ser/Thr_phosphatase"/>
</dbReference>
<evidence type="ECO:0000313" key="2">
    <source>
        <dbReference type="EMBL" id="MFC4727462.1"/>
    </source>
</evidence>
<protein>
    <submittedName>
        <fullName evidence="2">SixA phosphatase family protein</fullName>
    </submittedName>
</protein>
<evidence type="ECO:0000256" key="1">
    <source>
        <dbReference type="ARBA" id="ARBA00022801"/>
    </source>
</evidence>
<dbReference type="Proteomes" id="UP001595892">
    <property type="component" value="Unassembled WGS sequence"/>
</dbReference>
<reference evidence="3" key="1">
    <citation type="journal article" date="2019" name="Int. J. Syst. Evol. Microbiol.">
        <title>The Global Catalogue of Microorganisms (GCM) 10K type strain sequencing project: providing services to taxonomists for standard genome sequencing and annotation.</title>
        <authorList>
            <consortium name="The Broad Institute Genomics Platform"/>
            <consortium name="The Broad Institute Genome Sequencing Center for Infectious Disease"/>
            <person name="Wu L."/>
            <person name="Ma J."/>
        </authorList>
    </citation>
    <scope>NUCLEOTIDE SEQUENCE [LARGE SCALE GENOMIC DNA]</scope>
    <source>
        <strain evidence="3">CGMCC 1.13574</strain>
    </source>
</reference>